<feature type="compositionally biased region" description="Low complexity" evidence="2">
    <location>
        <begin position="124"/>
        <end position="140"/>
    </location>
</feature>
<dbReference type="AlphaFoldDB" id="A0A7H8RBL7"/>
<evidence type="ECO:0000313" key="4">
    <source>
        <dbReference type="Proteomes" id="UP000509510"/>
    </source>
</evidence>
<dbReference type="OrthoDB" id="9977870at2759"/>
<dbReference type="RefSeq" id="XP_035349998.1">
    <property type="nucleotide sequence ID" value="XM_035494105.1"/>
</dbReference>
<evidence type="ECO:0000256" key="1">
    <source>
        <dbReference type="SAM" id="Coils"/>
    </source>
</evidence>
<name>A0A7H8RBL7_TALRU</name>
<evidence type="ECO:0000313" key="3">
    <source>
        <dbReference type="EMBL" id="QKX63824.1"/>
    </source>
</evidence>
<dbReference type="KEGG" id="trg:TRUGW13939_10995"/>
<dbReference type="EMBL" id="CP055903">
    <property type="protein sequence ID" value="QKX63824.1"/>
    <property type="molecule type" value="Genomic_DNA"/>
</dbReference>
<proteinExistence type="predicted"/>
<feature type="region of interest" description="Disordered" evidence="2">
    <location>
        <begin position="469"/>
        <end position="506"/>
    </location>
</feature>
<reference evidence="4" key="1">
    <citation type="submission" date="2020-06" db="EMBL/GenBank/DDBJ databases">
        <title>A chromosome-scale genome assembly of Talaromyces rugulosus W13939.</title>
        <authorList>
            <person name="Wang B."/>
            <person name="Guo L."/>
            <person name="Ye K."/>
            <person name="Wang L."/>
        </authorList>
    </citation>
    <scope>NUCLEOTIDE SEQUENCE [LARGE SCALE GENOMIC DNA]</scope>
    <source>
        <strain evidence="4">W13939</strain>
    </source>
</reference>
<gene>
    <name evidence="3" type="ORF">TRUGW13939_10995</name>
</gene>
<dbReference type="GeneID" id="55998474"/>
<keyword evidence="4" id="KW-1185">Reference proteome</keyword>
<keyword evidence="1" id="KW-0175">Coiled coil</keyword>
<sequence length="506" mass="56800">MASGEESSSSIDDDRYRAEVLGLDGDETEDRIEARLITDATDLGLRVPDIQIAASLAASISAGFLDIISSSSSSTSTPTRSSLAHSSLPDVARGSGAVTTAASIDHLTSSFSDTTLSDRDHSDSIPSIDSSSTCPTSISSYDGRPSLHNERYARGQRNSHSGVARSTERKRSSFIHAIGKPFRRRRMPSAIILPPDAQVVLRREGGDSTMLVETKTVTPSRVENPAAQEKVHVEVPVFDEASMQRSLDNEQLRDMFSRHKAIRLRFVRLQNDVLDTLKGKHLAVIAQQKIRNESAEREKEKQNNAHIARMEERQLEIEIDQIKEFDKAKRHSEIRIKHMEGYFHTPSPPASPALGSENGSDAAARSNRTVTQRQKEQLAQEYLDRDSMNQLHDARVKVLRERQERQLQETTARLQNELEALINGNTDSIADLERDHQREEQEILQAFDSKKNKLRWRWNIEEAILRKKLQQRDGKPYGPLPTISFSCPDDEAPILRNPFADSQTPQ</sequence>
<accession>A0A7H8RBL7</accession>
<evidence type="ECO:0000256" key="2">
    <source>
        <dbReference type="SAM" id="MobiDB-lite"/>
    </source>
</evidence>
<feature type="compositionally biased region" description="Low complexity" evidence="2">
    <location>
        <begin position="71"/>
        <end position="82"/>
    </location>
</feature>
<protein>
    <submittedName>
        <fullName evidence="3">Uncharacterized protein</fullName>
    </submittedName>
</protein>
<organism evidence="3 4">
    <name type="scientific">Talaromyces rugulosus</name>
    <name type="common">Penicillium rugulosum</name>
    <dbReference type="NCBI Taxonomy" id="121627"/>
    <lineage>
        <taxon>Eukaryota</taxon>
        <taxon>Fungi</taxon>
        <taxon>Dikarya</taxon>
        <taxon>Ascomycota</taxon>
        <taxon>Pezizomycotina</taxon>
        <taxon>Eurotiomycetes</taxon>
        <taxon>Eurotiomycetidae</taxon>
        <taxon>Eurotiales</taxon>
        <taxon>Trichocomaceae</taxon>
        <taxon>Talaromyces</taxon>
        <taxon>Talaromyces sect. Islandici</taxon>
    </lineage>
</organism>
<feature type="region of interest" description="Disordered" evidence="2">
    <location>
        <begin position="71"/>
        <end position="91"/>
    </location>
</feature>
<feature type="region of interest" description="Disordered" evidence="2">
    <location>
        <begin position="342"/>
        <end position="374"/>
    </location>
</feature>
<dbReference type="Proteomes" id="UP000509510">
    <property type="component" value="Chromosome VI"/>
</dbReference>
<feature type="coiled-coil region" evidence="1">
    <location>
        <begin position="400"/>
        <end position="449"/>
    </location>
</feature>
<feature type="region of interest" description="Disordered" evidence="2">
    <location>
        <begin position="111"/>
        <end position="171"/>
    </location>
</feature>